<gene>
    <name evidence="13" type="ORF">GOC74_12685</name>
</gene>
<evidence type="ECO:0000256" key="7">
    <source>
        <dbReference type="ARBA" id="ARBA00023008"/>
    </source>
</evidence>
<feature type="region of interest" description="Disordered" evidence="10">
    <location>
        <begin position="282"/>
        <end position="305"/>
    </location>
</feature>
<reference evidence="13" key="1">
    <citation type="submission" date="2019-12" db="EMBL/GenBank/DDBJ databases">
        <title>Whole-genome sequence of Halomicrobium mukohataei pws1.</title>
        <authorList>
            <person name="Verma D.K."/>
            <person name="Gopal K."/>
            <person name="Prasad E.S."/>
        </authorList>
    </citation>
    <scope>NUCLEOTIDE SEQUENCE</scope>
    <source>
        <strain evidence="13">Pws1</strain>
    </source>
</reference>
<dbReference type="SUPFAM" id="SSF49503">
    <property type="entry name" value="Cupredoxins"/>
    <property type="match status" value="2"/>
</dbReference>
<dbReference type="GO" id="GO:0016020">
    <property type="term" value="C:membrane"/>
    <property type="evidence" value="ECO:0007669"/>
    <property type="project" value="UniProtKB-SubCell"/>
</dbReference>
<feature type="domain" description="Blue (type 1) copper" evidence="12">
    <location>
        <begin position="195"/>
        <end position="279"/>
    </location>
</feature>
<feature type="region of interest" description="Disordered" evidence="10">
    <location>
        <begin position="146"/>
        <end position="176"/>
    </location>
</feature>
<protein>
    <submittedName>
        <fullName evidence="13">Halocyanin domain-containing protein</fullName>
    </submittedName>
</protein>
<feature type="binding site" evidence="9">
    <location>
        <position position="273"/>
    </location>
    <ligand>
        <name>Cu cation</name>
        <dbReference type="ChEBI" id="CHEBI:23378"/>
    </ligand>
</feature>
<dbReference type="PANTHER" id="PTHR34192:SF10">
    <property type="entry name" value="PLASTOCYANIN MAJOR ISOFORM, CHLOROPLASTIC-RELATED"/>
    <property type="match status" value="1"/>
</dbReference>
<keyword evidence="11" id="KW-0812">Transmembrane</keyword>
<proteinExistence type="predicted"/>
<feature type="binding site" evidence="9">
    <location>
        <position position="230"/>
    </location>
    <ligand>
        <name>Cu cation</name>
        <dbReference type="ChEBI" id="CHEBI:23378"/>
    </ligand>
</feature>
<feature type="domain" description="Blue (type 1) copper" evidence="12">
    <location>
        <begin position="62"/>
        <end position="146"/>
    </location>
</feature>
<dbReference type="RefSeq" id="WP_170094437.1">
    <property type="nucleotide sequence ID" value="NZ_WOYG01000001.1"/>
</dbReference>
<dbReference type="InterPro" id="IPR017533">
    <property type="entry name" value="Halocyanin"/>
</dbReference>
<evidence type="ECO:0000256" key="2">
    <source>
        <dbReference type="ARBA" id="ARBA00004418"/>
    </source>
</evidence>
<comment type="caution">
    <text evidence="13">The sequence shown here is derived from an EMBL/GenBank/DDBJ whole genome shotgun (WGS) entry which is preliminary data.</text>
</comment>
<evidence type="ECO:0000256" key="4">
    <source>
        <dbReference type="ARBA" id="ARBA00022723"/>
    </source>
</evidence>
<dbReference type="GO" id="GO:0005507">
    <property type="term" value="F:copper ion binding"/>
    <property type="evidence" value="ECO:0007669"/>
    <property type="project" value="InterPro"/>
</dbReference>
<evidence type="ECO:0000256" key="1">
    <source>
        <dbReference type="ARBA" id="ARBA00004370"/>
    </source>
</evidence>
<feature type="transmembrane region" description="Helical" evidence="11">
    <location>
        <begin position="310"/>
        <end position="331"/>
    </location>
</feature>
<dbReference type="GO" id="GO:0009055">
    <property type="term" value="F:electron transfer activity"/>
    <property type="evidence" value="ECO:0007669"/>
    <property type="project" value="InterPro"/>
</dbReference>
<organism evidence="13 14">
    <name type="scientific">Halomicrobium mukohataei</name>
    <dbReference type="NCBI Taxonomy" id="57705"/>
    <lineage>
        <taxon>Archaea</taxon>
        <taxon>Methanobacteriati</taxon>
        <taxon>Methanobacteriota</taxon>
        <taxon>Stenosarchaea group</taxon>
        <taxon>Halobacteria</taxon>
        <taxon>Halobacteriales</taxon>
        <taxon>Haloarculaceae</taxon>
        <taxon>Halomicrobium</taxon>
    </lineage>
</organism>
<evidence type="ECO:0000256" key="9">
    <source>
        <dbReference type="PIRSR" id="PIRSR602386-1"/>
    </source>
</evidence>
<dbReference type="PANTHER" id="PTHR34192">
    <property type="entry name" value="PLASTOCYANIN MAJOR ISOFORM, CHLOROPLASTIC-RELATED"/>
    <property type="match status" value="1"/>
</dbReference>
<dbReference type="NCBIfam" id="TIGR03102">
    <property type="entry name" value="halo_cynanin"/>
    <property type="match status" value="2"/>
</dbReference>
<keyword evidence="4 9" id="KW-0479">Metal-binding</keyword>
<sequence>MTDADVTRRRLLQGAAGLTVAAAARPAVAQSDGPEFGGWFDNVGNYDGVVDETGSGEVTVSVGADANGGAFGFGPAAVEVSPGTTVVWEWTGSGGSHNVVAEDGTFESELTKESGHTFEYTFEETGTYKYACTPHRSMGMKGAVVVSEGGSSGTETAQSEESGGSEPEFGGWFDNVGNYDGVVDETGSDEVTVSVGADANGGAFGFDPAAVEVSPGTTVVWEWTGSGGSHNVVAEDGTFESELTKESGHTFEYTFEEAGTYEYACTPHRSMGMKGAVVVSEASSGASGDGGGGGSGGSGGSGGDPFSPGASALGISLLIAFLSPLGLAAFLRRRGADEPGSGGRPRAGD</sequence>
<evidence type="ECO:0000313" key="13">
    <source>
        <dbReference type="EMBL" id="NLV10781.1"/>
    </source>
</evidence>
<evidence type="ECO:0000256" key="8">
    <source>
        <dbReference type="ARBA" id="ARBA00023136"/>
    </source>
</evidence>
<dbReference type="Proteomes" id="UP000608662">
    <property type="component" value="Unassembled WGS sequence"/>
</dbReference>
<keyword evidence="3" id="KW-0813">Transport</keyword>
<dbReference type="Pfam" id="PF00127">
    <property type="entry name" value="Copper-bind"/>
    <property type="match status" value="2"/>
</dbReference>
<name>A0A847UHP2_9EURY</name>
<keyword evidence="6" id="KW-0249">Electron transport</keyword>
<comment type="cofactor">
    <cofactor evidence="9">
        <name>Cu cation</name>
        <dbReference type="ChEBI" id="CHEBI:23378"/>
    </cofactor>
    <text evidence="9">Binds 1 copper ion per subunit.</text>
</comment>
<dbReference type="EMBL" id="WOYG01000001">
    <property type="protein sequence ID" value="NLV10781.1"/>
    <property type="molecule type" value="Genomic_DNA"/>
</dbReference>
<evidence type="ECO:0000256" key="5">
    <source>
        <dbReference type="ARBA" id="ARBA00022764"/>
    </source>
</evidence>
<dbReference type="InterPro" id="IPR000923">
    <property type="entry name" value="BlueCu_1"/>
</dbReference>
<feature type="binding site" evidence="9">
    <location>
        <position position="265"/>
    </location>
    <ligand>
        <name>Cu cation</name>
        <dbReference type="ChEBI" id="CHEBI:23378"/>
    </ligand>
</feature>
<evidence type="ECO:0000256" key="3">
    <source>
        <dbReference type="ARBA" id="ARBA00022448"/>
    </source>
</evidence>
<keyword evidence="5" id="KW-0574">Periplasm</keyword>
<feature type="compositionally biased region" description="Low complexity" evidence="10">
    <location>
        <begin position="146"/>
        <end position="171"/>
    </location>
</feature>
<dbReference type="PROSITE" id="PS51318">
    <property type="entry name" value="TAT"/>
    <property type="match status" value="1"/>
</dbReference>
<dbReference type="AlphaFoldDB" id="A0A847UHP2"/>
<keyword evidence="7 9" id="KW-0186">Copper</keyword>
<dbReference type="CDD" id="cd04220">
    <property type="entry name" value="Halocyanin"/>
    <property type="match status" value="2"/>
</dbReference>
<comment type="subcellular location">
    <subcellularLocation>
        <location evidence="1">Membrane</location>
    </subcellularLocation>
    <subcellularLocation>
        <location evidence="2">Periplasm</location>
    </subcellularLocation>
</comment>
<dbReference type="InterPro" id="IPR002386">
    <property type="entry name" value="Amicyanin/Pseudoazurin"/>
</dbReference>
<feature type="binding site" evidence="9">
    <location>
        <position position="268"/>
    </location>
    <ligand>
        <name>Cu cation</name>
        <dbReference type="ChEBI" id="CHEBI:23378"/>
    </ligand>
</feature>
<keyword evidence="11" id="KW-1133">Transmembrane helix</keyword>
<dbReference type="OrthoDB" id="194564at2157"/>
<dbReference type="InterPro" id="IPR006311">
    <property type="entry name" value="TAT_signal"/>
</dbReference>
<evidence type="ECO:0000259" key="12">
    <source>
        <dbReference type="Pfam" id="PF00127"/>
    </source>
</evidence>
<dbReference type="Gene3D" id="2.60.40.420">
    <property type="entry name" value="Cupredoxins - blue copper proteins"/>
    <property type="match status" value="2"/>
</dbReference>
<dbReference type="InterPro" id="IPR028871">
    <property type="entry name" value="BlueCu_1_BS"/>
</dbReference>
<dbReference type="GO" id="GO:0042597">
    <property type="term" value="C:periplasmic space"/>
    <property type="evidence" value="ECO:0007669"/>
    <property type="project" value="UniProtKB-SubCell"/>
</dbReference>
<evidence type="ECO:0000313" key="14">
    <source>
        <dbReference type="Proteomes" id="UP000608662"/>
    </source>
</evidence>
<keyword evidence="8 11" id="KW-0472">Membrane</keyword>
<evidence type="ECO:0000256" key="10">
    <source>
        <dbReference type="SAM" id="MobiDB-lite"/>
    </source>
</evidence>
<evidence type="ECO:0000256" key="6">
    <source>
        <dbReference type="ARBA" id="ARBA00022982"/>
    </source>
</evidence>
<evidence type="ECO:0000256" key="11">
    <source>
        <dbReference type="SAM" id="Phobius"/>
    </source>
</evidence>
<dbReference type="PROSITE" id="PS00196">
    <property type="entry name" value="COPPER_BLUE"/>
    <property type="match status" value="2"/>
</dbReference>
<dbReference type="InterPro" id="IPR008972">
    <property type="entry name" value="Cupredoxin"/>
</dbReference>
<accession>A0A847UHP2</accession>
<feature type="compositionally biased region" description="Gly residues" evidence="10">
    <location>
        <begin position="287"/>
        <end position="303"/>
    </location>
</feature>
<dbReference type="PRINTS" id="PR00155">
    <property type="entry name" value="AMICYANIN"/>
</dbReference>